<dbReference type="NCBIfam" id="NF006968">
    <property type="entry name" value="PRK09441.1-1"/>
    <property type="match status" value="1"/>
</dbReference>
<keyword evidence="9" id="KW-1185">Reference proteome</keyword>
<dbReference type="SMART" id="SM00642">
    <property type="entry name" value="Aamy"/>
    <property type="match status" value="1"/>
</dbReference>
<dbReference type="InterPro" id="IPR013776">
    <property type="entry name" value="A-amylase_thermo"/>
</dbReference>
<dbReference type="PANTHER" id="PTHR43447">
    <property type="entry name" value="ALPHA-AMYLASE"/>
    <property type="match status" value="1"/>
</dbReference>
<proteinExistence type="inferred from homology"/>
<dbReference type="Gene3D" id="3.20.20.80">
    <property type="entry name" value="Glycosidases"/>
    <property type="match status" value="1"/>
</dbReference>
<comment type="cofactor">
    <cofactor evidence="1">
        <name>Ca(2+)</name>
        <dbReference type="ChEBI" id="CHEBI:29108"/>
    </cofactor>
</comment>
<evidence type="ECO:0000259" key="7">
    <source>
        <dbReference type="SMART" id="SM00642"/>
    </source>
</evidence>
<dbReference type="InterPro" id="IPR017853">
    <property type="entry name" value="GH"/>
</dbReference>
<evidence type="ECO:0000256" key="6">
    <source>
        <dbReference type="ARBA" id="ARBA00023295"/>
    </source>
</evidence>
<organism evidence="8 9">
    <name type="scientific">Pinibacter soli</name>
    <dbReference type="NCBI Taxonomy" id="3044211"/>
    <lineage>
        <taxon>Bacteria</taxon>
        <taxon>Pseudomonadati</taxon>
        <taxon>Bacteroidota</taxon>
        <taxon>Chitinophagia</taxon>
        <taxon>Chitinophagales</taxon>
        <taxon>Chitinophagaceae</taxon>
        <taxon>Pinibacter</taxon>
    </lineage>
</organism>
<dbReference type="Pfam" id="PF09154">
    <property type="entry name" value="Alpha-amy_C_pro"/>
    <property type="match status" value="1"/>
</dbReference>
<keyword evidence="5" id="KW-0119">Carbohydrate metabolism</keyword>
<evidence type="ECO:0000313" key="9">
    <source>
        <dbReference type="Proteomes" id="UP001226434"/>
    </source>
</evidence>
<dbReference type="Proteomes" id="UP001226434">
    <property type="component" value="Unassembled WGS sequence"/>
</dbReference>
<evidence type="ECO:0000256" key="4">
    <source>
        <dbReference type="ARBA" id="ARBA00022801"/>
    </source>
</evidence>
<dbReference type="InterPro" id="IPR013780">
    <property type="entry name" value="Glyco_hydro_b"/>
</dbReference>
<evidence type="ECO:0000256" key="2">
    <source>
        <dbReference type="ARBA" id="ARBA00008061"/>
    </source>
</evidence>
<dbReference type="SUPFAM" id="SSF51011">
    <property type="entry name" value="Glycosyl hydrolase domain"/>
    <property type="match status" value="1"/>
</dbReference>
<dbReference type="Pfam" id="PF00128">
    <property type="entry name" value="Alpha-amylase"/>
    <property type="match status" value="1"/>
</dbReference>
<evidence type="ECO:0000313" key="8">
    <source>
        <dbReference type="EMBL" id="MDI3322623.1"/>
    </source>
</evidence>
<evidence type="ECO:0000256" key="3">
    <source>
        <dbReference type="ARBA" id="ARBA00022723"/>
    </source>
</evidence>
<dbReference type="PIRSF" id="PIRSF001021">
    <property type="entry name" value="Alph-amls_thrmst"/>
    <property type="match status" value="1"/>
</dbReference>
<evidence type="ECO:0000256" key="1">
    <source>
        <dbReference type="ARBA" id="ARBA00001913"/>
    </source>
</evidence>
<sequence>MPNSLNPVIIQFFHWYYPGNGRLWNDFVAEAPNLAKYGFTNVWFPPAYKGCNGGYSIGYDAYDLFDLGEFDQKGTIPTKYGTKEQYLKAIEAAHQNNMGVIADAVFNHKAGADELEKFTVKKVNPDNRNEFISDHFDIEAWTKFTFPGRKGKYSEFIWDHKCFSGVDWANDINEDGVYSIQNEYGEGWEEVMESELGNYDYLMYADIEFRNAAVREELKYWGKWYLEQTHVDGFRLDAVKHIASYFFNEWIDYIRSLKEEYTPMIGEYWNIHDVNALLRYIDVTKGRMQLFDAPLHHNFYTASKAGKDFDLRNIFNNTLVQQLPTHAVTIVDNHDTQPLQSLESPVEDWFKPLAMSMILLRVDGTPCVFHPALYGAEYTDNGHDGNGYDIKISPVDILPALLRARKDFAFGMQRDYFNHANCIGWTREGINEVAGSGCAVILSNGTEGFKDMQMGNTHANETFVDLLGRRKEKVKLNGDGWGKFVCDGGSVSVWVRETINN</sequence>
<comment type="caution">
    <text evidence="8">The sequence shown here is derived from an EMBL/GenBank/DDBJ whole genome shotgun (WGS) entry which is preliminary data.</text>
</comment>
<dbReference type="EC" id="3.2.1.1" evidence="8"/>
<evidence type="ECO:0000256" key="5">
    <source>
        <dbReference type="ARBA" id="ARBA00023277"/>
    </source>
</evidence>
<dbReference type="SUPFAM" id="SSF51445">
    <property type="entry name" value="(Trans)glycosidases"/>
    <property type="match status" value="1"/>
</dbReference>
<keyword evidence="3" id="KW-0479">Metal-binding</keyword>
<protein>
    <submittedName>
        <fullName evidence="8">Alpha-amylase</fullName>
        <ecNumber evidence="8">3.2.1.1</ecNumber>
    </submittedName>
</protein>
<dbReference type="CDD" id="cd11318">
    <property type="entry name" value="AmyAc_bac_fung_AmyA"/>
    <property type="match status" value="1"/>
</dbReference>
<name>A0ABT6RJ78_9BACT</name>
<feature type="domain" description="Glycosyl hydrolase family 13 catalytic" evidence="7">
    <location>
        <begin position="7"/>
        <end position="405"/>
    </location>
</feature>
<keyword evidence="4 8" id="KW-0378">Hydrolase</keyword>
<dbReference type="InterPro" id="IPR006047">
    <property type="entry name" value="GH13_cat_dom"/>
</dbReference>
<dbReference type="Gene3D" id="2.40.30.140">
    <property type="match status" value="1"/>
</dbReference>
<keyword evidence="6 8" id="KW-0326">Glycosidase</keyword>
<dbReference type="EMBL" id="JASBRG010000008">
    <property type="protein sequence ID" value="MDI3322623.1"/>
    <property type="molecule type" value="Genomic_DNA"/>
</dbReference>
<reference evidence="8 9" key="1">
    <citation type="submission" date="2023-05" db="EMBL/GenBank/DDBJ databases">
        <title>Genome sequence of Pinibacter sp. MAH-24.</title>
        <authorList>
            <person name="Huq M.A."/>
        </authorList>
    </citation>
    <scope>NUCLEOTIDE SEQUENCE [LARGE SCALE GENOMIC DNA]</scope>
    <source>
        <strain evidence="8 9">MAH-24</strain>
    </source>
</reference>
<dbReference type="InterPro" id="IPR015237">
    <property type="entry name" value="Alpha-amylase_C_pro"/>
</dbReference>
<dbReference type="NCBIfam" id="NF006969">
    <property type="entry name" value="PRK09441.1-2"/>
    <property type="match status" value="1"/>
</dbReference>
<dbReference type="Gene3D" id="2.60.40.1180">
    <property type="entry name" value="Golgi alpha-mannosidase II"/>
    <property type="match status" value="1"/>
</dbReference>
<gene>
    <name evidence="8" type="primary">amyA</name>
    <name evidence="8" type="ORF">QJ048_22730</name>
</gene>
<dbReference type="RefSeq" id="WP_282336763.1">
    <property type="nucleotide sequence ID" value="NZ_JASBRG010000008.1"/>
</dbReference>
<comment type="similarity">
    <text evidence="2">Belongs to the glycosyl hydrolase 13 family.</text>
</comment>
<dbReference type="GO" id="GO:0004556">
    <property type="term" value="F:alpha-amylase activity"/>
    <property type="evidence" value="ECO:0007669"/>
    <property type="project" value="UniProtKB-EC"/>
</dbReference>
<accession>A0ABT6RJ78</accession>